<gene>
    <name evidence="3" type="ORF">ACFPGP_17675</name>
</gene>
<keyword evidence="2" id="KW-1133">Transmembrane helix</keyword>
<keyword evidence="2" id="KW-0812">Transmembrane</keyword>
<evidence type="ECO:0000256" key="1">
    <source>
        <dbReference type="SAM" id="MobiDB-lite"/>
    </source>
</evidence>
<organism evidence="3 4">
    <name type="scientific">Nocardioides taihuensis</name>
    <dbReference type="NCBI Taxonomy" id="1835606"/>
    <lineage>
        <taxon>Bacteria</taxon>
        <taxon>Bacillati</taxon>
        <taxon>Actinomycetota</taxon>
        <taxon>Actinomycetes</taxon>
        <taxon>Propionibacteriales</taxon>
        <taxon>Nocardioidaceae</taxon>
        <taxon>Nocardioides</taxon>
    </lineage>
</organism>
<dbReference type="Proteomes" id="UP001596087">
    <property type="component" value="Unassembled WGS sequence"/>
</dbReference>
<evidence type="ECO:0000313" key="3">
    <source>
        <dbReference type="EMBL" id="MFC5178512.1"/>
    </source>
</evidence>
<proteinExistence type="predicted"/>
<reference evidence="4" key="1">
    <citation type="journal article" date="2019" name="Int. J. Syst. Evol. Microbiol.">
        <title>The Global Catalogue of Microorganisms (GCM) 10K type strain sequencing project: providing services to taxonomists for standard genome sequencing and annotation.</title>
        <authorList>
            <consortium name="The Broad Institute Genomics Platform"/>
            <consortium name="The Broad Institute Genome Sequencing Center for Infectious Disease"/>
            <person name="Wu L."/>
            <person name="Ma J."/>
        </authorList>
    </citation>
    <scope>NUCLEOTIDE SEQUENCE [LARGE SCALE GENOMIC DNA]</scope>
    <source>
        <strain evidence="4">DFY41</strain>
    </source>
</reference>
<name>A0ABW0BN00_9ACTN</name>
<keyword evidence="4" id="KW-1185">Reference proteome</keyword>
<dbReference type="EMBL" id="JBHSKD010000024">
    <property type="protein sequence ID" value="MFC5178512.1"/>
    <property type="molecule type" value="Genomic_DNA"/>
</dbReference>
<accession>A0ABW0BN00</accession>
<evidence type="ECO:0000256" key="2">
    <source>
        <dbReference type="SAM" id="Phobius"/>
    </source>
</evidence>
<dbReference type="RefSeq" id="WP_378592127.1">
    <property type="nucleotide sequence ID" value="NZ_JBHSKD010000024.1"/>
</dbReference>
<sequence length="87" mass="9752">MSERRLDPSGDPGHHELPSSLWTPPEMPEDLRRMGLTRNTEEGAWIELVSTLDPSRPGHVVVAWLILIVLVGMPAFFTIENVVHASR</sequence>
<feature type="transmembrane region" description="Helical" evidence="2">
    <location>
        <begin position="61"/>
        <end position="83"/>
    </location>
</feature>
<protein>
    <submittedName>
        <fullName evidence="3">Uncharacterized protein</fullName>
    </submittedName>
</protein>
<feature type="compositionally biased region" description="Basic and acidic residues" evidence="1">
    <location>
        <begin position="1"/>
        <end position="17"/>
    </location>
</feature>
<feature type="region of interest" description="Disordered" evidence="1">
    <location>
        <begin position="1"/>
        <end position="28"/>
    </location>
</feature>
<comment type="caution">
    <text evidence="3">The sequence shown here is derived from an EMBL/GenBank/DDBJ whole genome shotgun (WGS) entry which is preliminary data.</text>
</comment>
<keyword evidence="2" id="KW-0472">Membrane</keyword>
<evidence type="ECO:0000313" key="4">
    <source>
        <dbReference type="Proteomes" id="UP001596087"/>
    </source>
</evidence>